<dbReference type="InterPro" id="IPR050483">
    <property type="entry name" value="CoA-transferase_III_domain"/>
</dbReference>
<proteinExistence type="predicted"/>
<dbReference type="InterPro" id="IPR003673">
    <property type="entry name" value="CoA-Trfase_fam_III"/>
</dbReference>
<dbReference type="AlphaFoldDB" id="A0A3N9UNN7"/>
<dbReference type="Proteomes" id="UP000274033">
    <property type="component" value="Unassembled WGS sequence"/>
</dbReference>
<accession>A0A3N9UNN7</accession>
<dbReference type="Gene3D" id="3.40.50.10540">
    <property type="entry name" value="Crotonobetainyl-coa:carnitine coa-transferase, domain 1"/>
    <property type="match status" value="1"/>
</dbReference>
<dbReference type="OrthoDB" id="9797653at2"/>
<dbReference type="PANTHER" id="PTHR48207:SF3">
    <property type="entry name" value="SUCCINATE--HYDROXYMETHYLGLUTARATE COA-TRANSFERASE"/>
    <property type="match status" value="1"/>
</dbReference>
<comment type="caution">
    <text evidence="2">The sequence shown here is derived from an EMBL/GenBank/DDBJ whole genome shotgun (WGS) entry which is preliminary data.</text>
</comment>
<organism evidence="2 3">
    <name type="scientific">Lysinibacillus composti</name>
    <dbReference type="NCBI Taxonomy" id="720633"/>
    <lineage>
        <taxon>Bacteria</taxon>
        <taxon>Bacillati</taxon>
        <taxon>Bacillota</taxon>
        <taxon>Bacilli</taxon>
        <taxon>Bacillales</taxon>
        <taxon>Bacillaceae</taxon>
        <taxon>Lysinibacillus</taxon>
    </lineage>
</organism>
<dbReference type="InterPro" id="IPR044855">
    <property type="entry name" value="CoA-Trfase_III_dom3_sf"/>
</dbReference>
<keyword evidence="3" id="KW-1185">Reference proteome</keyword>
<dbReference type="SUPFAM" id="SSF89796">
    <property type="entry name" value="CoA-transferase family III (CaiB/BaiF)"/>
    <property type="match status" value="1"/>
</dbReference>
<evidence type="ECO:0000313" key="3">
    <source>
        <dbReference type="Proteomes" id="UP000274033"/>
    </source>
</evidence>
<evidence type="ECO:0000313" key="2">
    <source>
        <dbReference type="EMBL" id="RQW73506.1"/>
    </source>
</evidence>
<dbReference type="InterPro" id="IPR023606">
    <property type="entry name" value="CoA-Trfase_III_dom_1_sf"/>
</dbReference>
<dbReference type="PANTHER" id="PTHR48207">
    <property type="entry name" value="SUCCINATE--HYDROXYMETHYLGLUTARATE COA-TRANSFERASE"/>
    <property type="match status" value="1"/>
</dbReference>
<name>A0A3N9UNN7_9BACI</name>
<keyword evidence="1 2" id="KW-0808">Transferase</keyword>
<protein>
    <submittedName>
        <fullName evidence="2">CoA transferase</fullName>
    </submittedName>
</protein>
<dbReference type="GO" id="GO:0008410">
    <property type="term" value="F:CoA-transferase activity"/>
    <property type="evidence" value="ECO:0007669"/>
    <property type="project" value="TreeGrafter"/>
</dbReference>
<dbReference type="Gene3D" id="3.30.1540.10">
    <property type="entry name" value="formyl-coa transferase, domain 3"/>
    <property type="match status" value="1"/>
</dbReference>
<dbReference type="RefSeq" id="WP_124766368.1">
    <property type="nucleotide sequence ID" value="NZ_JAFBDY010000018.1"/>
</dbReference>
<sequence>MKALEGIKVLDLTRILSGPYCTMFLADMGADVIKIEPPGGDDTRKWGPPFLENESAYYLSVNRNKKSIVLNLKTDEGKKIFLDLVKTADVVVENFRPGLMERLGLGYDVLSELNPKIILASISGFGQFGKYSREPGYDVIAQGMGGLMSVTGEEGRPPVKVGFSMGDLGSGMWAIIGILTALQVRNKTNKGQWVDASLLDTIIGWQTYLATGFFATGENPKALGNAHPSIVPYQVFKSSDGYFNIGVANEKLWEKTCDLLNIQHIKVDPQYATNAARVKNRDQLIPLLESIFMKNTTKHWISKFKEIGIPVGPVNTFSDLYEDEHVYDREMVQTVQHPTIGELKLTGIPVKLSETPGEVYSAPPLLGEHSTEILKSLGYSSDEIEELYKNNVSYTTNTVSVN</sequence>
<dbReference type="EMBL" id="RRCT01000019">
    <property type="protein sequence ID" value="RQW73506.1"/>
    <property type="molecule type" value="Genomic_DNA"/>
</dbReference>
<gene>
    <name evidence="2" type="ORF">EBB45_16090</name>
</gene>
<dbReference type="Pfam" id="PF02515">
    <property type="entry name" value="CoA_transf_3"/>
    <property type="match status" value="1"/>
</dbReference>
<evidence type="ECO:0000256" key="1">
    <source>
        <dbReference type="ARBA" id="ARBA00022679"/>
    </source>
</evidence>
<reference evidence="2 3" key="1">
    <citation type="journal article" date="2013" name="J. Microbiol.">
        <title>Lysinibacillus chungkukjangi sp. nov., isolated from Chungkukjang, Korean fermented soybean food.</title>
        <authorList>
            <person name="Kim S.J."/>
            <person name="Jang Y.H."/>
            <person name="Hamada M."/>
            <person name="Ahn J.H."/>
            <person name="Weon H.Y."/>
            <person name="Suzuki K."/>
            <person name="Whang K.S."/>
            <person name="Kwon S.W."/>
        </authorList>
    </citation>
    <scope>NUCLEOTIDE SEQUENCE [LARGE SCALE GENOMIC DNA]</scope>
    <source>
        <strain evidence="2 3">MCCC 1A12701</strain>
    </source>
</reference>